<dbReference type="PROSITE" id="PS51352">
    <property type="entry name" value="THIOREDOXIN_2"/>
    <property type="match status" value="1"/>
</dbReference>
<keyword evidence="9" id="KW-1185">Reference proteome</keyword>
<dbReference type="PANTHER" id="PTHR45663:SF11">
    <property type="entry name" value="GEO12009P1"/>
    <property type="match status" value="1"/>
</dbReference>
<feature type="domain" description="Thioredoxin" evidence="7">
    <location>
        <begin position="1"/>
        <end position="125"/>
    </location>
</feature>
<dbReference type="Pfam" id="PF00085">
    <property type="entry name" value="Thioredoxin"/>
    <property type="match status" value="1"/>
</dbReference>
<dbReference type="Gene3D" id="3.40.30.10">
    <property type="entry name" value="Glutaredoxin"/>
    <property type="match status" value="1"/>
</dbReference>
<protein>
    <recommendedName>
        <fullName evidence="6">Thioredoxin</fullName>
    </recommendedName>
</protein>
<keyword evidence="5" id="KW-0676">Redox-active center</keyword>
<keyword evidence="3" id="KW-0249">Electron transport</keyword>
<evidence type="ECO:0000313" key="9">
    <source>
        <dbReference type="Proteomes" id="UP001250932"/>
    </source>
</evidence>
<evidence type="ECO:0000256" key="6">
    <source>
        <dbReference type="NCBIfam" id="TIGR01068"/>
    </source>
</evidence>
<accession>A0ABU3KC62</accession>
<comment type="similarity">
    <text evidence="1">Belongs to the thioredoxin family.</text>
</comment>
<dbReference type="CDD" id="cd02947">
    <property type="entry name" value="TRX_family"/>
    <property type="match status" value="1"/>
</dbReference>
<dbReference type="InterPro" id="IPR017937">
    <property type="entry name" value="Thioredoxin_CS"/>
</dbReference>
<dbReference type="InterPro" id="IPR036249">
    <property type="entry name" value="Thioredoxin-like_sf"/>
</dbReference>
<comment type="caution">
    <text evidence="8">The sequence shown here is derived from an EMBL/GenBank/DDBJ whole genome shotgun (WGS) entry which is preliminary data.</text>
</comment>
<evidence type="ECO:0000256" key="5">
    <source>
        <dbReference type="ARBA" id="ARBA00023284"/>
    </source>
</evidence>
<evidence type="ECO:0000256" key="1">
    <source>
        <dbReference type="ARBA" id="ARBA00008987"/>
    </source>
</evidence>
<evidence type="ECO:0000256" key="2">
    <source>
        <dbReference type="ARBA" id="ARBA00022448"/>
    </source>
</evidence>
<keyword evidence="2" id="KW-0813">Transport</keyword>
<dbReference type="InterPro" id="IPR005746">
    <property type="entry name" value="Thioredoxin"/>
</dbReference>
<sequence length="147" mass="16636">MEVTLINKKHKFKVNMENHSMTLTEQNFHEIVKHSDKPVLVDFWAPWCGPCRAMNPIIAELALELVDYITIGKVNVDHQPQLAAEYHIQSIPTFLIFQNGKVEATVVGSIPKQVLAEKNSDTITNESIIIRRNPHGAYYSEPQTASI</sequence>
<evidence type="ECO:0000256" key="3">
    <source>
        <dbReference type="ARBA" id="ARBA00022982"/>
    </source>
</evidence>
<dbReference type="InterPro" id="IPR013766">
    <property type="entry name" value="Thioredoxin_domain"/>
</dbReference>
<proteinExistence type="inferred from homology"/>
<reference evidence="8 9" key="1">
    <citation type="journal article" date="2023" name="ISME J.">
        <title>Cultivation and genomic characterization of novel and ubiquitous marine nitrite-oxidizing bacteria from the Nitrospirales.</title>
        <authorList>
            <person name="Mueller A.J."/>
            <person name="Daebeler A."/>
            <person name="Herbold C.W."/>
            <person name="Kirkegaard R.H."/>
            <person name="Daims H."/>
        </authorList>
    </citation>
    <scope>NUCLEOTIDE SEQUENCE [LARGE SCALE GENOMIC DNA]</scope>
    <source>
        <strain evidence="8 9">EB</strain>
    </source>
</reference>
<dbReference type="Proteomes" id="UP001250932">
    <property type="component" value="Unassembled WGS sequence"/>
</dbReference>
<evidence type="ECO:0000313" key="8">
    <source>
        <dbReference type="EMBL" id="MDT7043898.1"/>
    </source>
</evidence>
<dbReference type="RefSeq" id="WP_313834484.1">
    <property type="nucleotide sequence ID" value="NZ_JAQOUE010000002.1"/>
</dbReference>
<dbReference type="PROSITE" id="PS00194">
    <property type="entry name" value="THIOREDOXIN_1"/>
    <property type="match status" value="1"/>
</dbReference>
<dbReference type="PRINTS" id="PR00421">
    <property type="entry name" value="THIOREDOXIN"/>
</dbReference>
<gene>
    <name evidence="8" type="primary">trxA</name>
    <name evidence="8" type="ORF">PPG34_16220</name>
</gene>
<evidence type="ECO:0000259" key="7">
    <source>
        <dbReference type="PROSITE" id="PS51352"/>
    </source>
</evidence>
<organism evidence="8 9">
    <name type="scientific">Candidatus Nitronereus thalassa</name>
    <dbReference type="NCBI Taxonomy" id="3020898"/>
    <lineage>
        <taxon>Bacteria</taxon>
        <taxon>Pseudomonadati</taxon>
        <taxon>Nitrospirota</taxon>
        <taxon>Nitrospiria</taxon>
        <taxon>Nitrospirales</taxon>
        <taxon>Nitrospiraceae</taxon>
        <taxon>Candidatus Nitronereus</taxon>
    </lineage>
</organism>
<dbReference type="SUPFAM" id="SSF52833">
    <property type="entry name" value="Thioredoxin-like"/>
    <property type="match status" value="1"/>
</dbReference>
<dbReference type="EMBL" id="JAQOUE010000002">
    <property type="protein sequence ID" value="MDT7043898.1"/>
    <property type="molecule type" value="Genomic_DNA"/>
</dbReference>
<dbReference type="NCBIfam" id="TIGR01068">
    <property type="entry name" value="thioredoxin"/>
    <property type="match status" value="1"/>
</dbReference>
<keyword evidence="4" id="KW-1015">Disulfide bond</keyword>
<dbReference type="PANTHER" id="PTHR45663">
    <property type="entry name" value="GEO12009P1"/>
    <property type="match status" value="1"/>
</dbReference>
<name>A0ABU3KC62_9BACT</name>
<evidence type="ECO:0000256" key="4">
    <source>
        <dbReference type="ARBA" id="ARBA00023157"/>
    </source>
</evidence>